<proteinExistence type="predicted"/>
<dbReference type="EMBL" id="BMNC01000003">
    <property type="protein sequence ID" value="GGM90475.1"/>
    <property type="molecule type" value="Genomic_DNA"/>
</dbReference>
<dbReference type="Pfam" id="PF13424">
    <property type="entry name" value="TPR_12"/>
    <property type="match status" value="2"/>
</dbReference>
<sequence>MWIVAGFVVAAGGGALAWVDLESADKIASVVGGVCGALGLALSAYGLLKAGRLSLESSAAPQIDPAGTGNVISGSAVSGSAAQAGSVEGPVVIGERNIVGTQVVVPPVVVPEMEVVAAVPGLGRVPAGQRVFVGRSEELRRLDAVVARTGRAVVVAVHGLGGIGKSTLVARFAEVHETRFSLVWWMIADSPAAMDAGLAELAAAVAPQTAELPSEQRTELGVRWLATHTGWLLVLDNLSAPKDAAKLLARVRTGTVVITSRHSVGWHTLAEPVALDVLSPDEAIDLMTRIIHAAQPSADLTGMDRLCAELGRLPLAVEQAAAYIAQTRITPKAYLDLLARSPARMYTATAEGTDAQRTMAMVWHVTLECLTDTPAAGQLLRQMAWYAPDGIPRNRLAGGITEPELSEALGRLAAYSMITLTTDTVAVHRLVQAVTRAPDPIDPHRQPADIATARDRTTTSLTAALAGLHPENPADWPIYRMVLFHVRALLEHTTPHCDTTQTSRLLNELGGYLEGQGDAVTAVAYYTRATDTCHRLNGPDHADTLTARSNLAGAYESLGDLGRAIPLYEAILADEVRVLGADDPDTLTARSNLAGAYESLGDLGRAIPLYEATIADRERVLGPDHLNTLESRSNLASAYRAAGDLGRAILMHEAIVADCERVLGLDHLETLTSRNNLACAYRSVRDLGRAIPLYEATLAYQVRVLGLNHRHTLITRSNLACAYESAGDLRRAIPLYEAILADEVRLLGPNHPDTLISRNNLASAYQSAGDLGRAIPLYQATHTDCERVLGPDHPTTKVVRRNTETARGS</sequence>
<accession>A0ABQ2HVD8</accession>
<feature type="domain" description="Orc1-like AAA ATPase" evidence="1">
    <location>
        <begin position="132"/>
        <end position="248"/>
    </location>
</feature>
<dbReference type="InterPro" id="IPR027417">
    <property type="entry name" value="P-loop_NTPase"/>
</dbReference>
<protein>
    <submittedName>
        <fullName evidence="2">Tetratricopeptide repeat protein</fullName>
    </submittedName>
</protein>
<dbReference type="SUPFAM" id="SSF52540">
    <property type="entry name" value="P-loop containing nucleoside triphosphate hydrolases"/>
    <property type="match status" value="1"/>
</dbReference>
<dbReference type="PANTHER" id="PTHR46082">
    <property type="entry name" value="ATP/GTP-BINDING PROTEIN-RELATED"/>
    <property type="match status" value="1"/>
</dbReference>
<keyword evidence="3" id="KW-1185">Reference proteome</keyword>
<dbReference type="InterPro" id="IPR053137">
    <property type="entry name" value="NLR-like"/>
</dbReference>
<dbReference type="PANTHER" id="PTHR46082:SF6">
    <property type="entry name" value="AAA+ ATPASE DOMAIN-CONTAINING PROTEIN-RELATED"/>
    <property type="match status" value="1"/>
</dbReference>
<dbReference type="Gene3D" id="3.40.50.300">
    <property type="entry name" value="P-loop containing nucleotide triphosphate hydrolases"/>
    <property type="match status" value="1"/>
</dbReference>
<dbReference type="Proteomes" id="UP000597656">
    <property type="component" value="Unassembled WGS sequence"/>
</dbReference>
<organism evidence="2 3">
    <name type="scientific">Lentzea pudingi</name>
    <dbReference type="NCBI Taxonomy" id="1789439"/>
    <lineage>
        <taxon>Bacteria</taxon>
        <taxon>Bacillati</taxon>
        <taxon>Actinomycetota</taxon>
        <taxon>Actinomycetes</taxon>
        <taxon>Pseudonocardiales</taxon>
        <taxon>Pseudonocardiaceae</taxon>
        <taxon>Lentzea</taxon>
    </lineage>
</organism>
<evidence type="ECO:0000259" key="1">
    <source>
        <dbReference type="Pfam" id="PF13191"/>
    </source>
</evidence>
<dbReference type="RefSeq" id="WP_229693381.1">
    <property type="nucleotide sequence ID" value="NZ_BMNC01000003.1"/>
</dbReference>
<name>A0ABQ2HVD8_9PSEU</name>
<dbReference type="InterPro" id="IPR011990">
    <property type="entry name" value="TPR-like_helical_dom_sf"/>
</dbReference>
<dbReference type="PRINTS" id="PR00364">
    <property type="entry name" value="DISEASERSIST"/>
</dbReference>
<gene>
    <name evidence="2" type="ORF">GCM10011609_29340</name>
</gene>
<evidence type="ECO:0000313" key="3">
    <source>
        <dbReference type="Proteomes" id="UP000597656"/>
    </source>
</evidence>
<dbReference type="InterPro" id="IPR041664">
    <property type="entry name" value="AAA_16"/>
</dbReference>
<dbReference type="NCBIfam" id="NF040586">
    <property type="entry name" value="FxSxx_TPR"/>
    <property type="match status" value="1"/>
</dbReference>
<evidence type="ECO:0000313" key="2">
    <source>
        <dbReference type="EMBL" id="GGM90475.1"/>
    </source>
</evidence>
<dbReference type="Pfam" id="PF13191">
    <property type="entry name" value="AAA_16"/>
    <property type="match status" value="1"/>
</dbReference>
<reference evidence="3" key="1">
    <citation type="journal article" date="2019" name="Int. J. Syst. Evol. Microbiol.">
        <title>The Global Catalogue of Microorganisms (GCM) 10K type strain sequencing project: providing services to taxonomists for standard genome sequencing and annotation.</title>
        <authorList>
            <consortium name="The Broad Institute Genomics Platform"/>
            <consortium name="The Broad Institute Genome Sequencing Center for Infectious Disease"/>
            <person name="Wu L."/>
            <person name="Ma J."/>
        </authorList>
    </citation>
    <scope>NUCLEOTIDE SEQUENCE [LARGE SCALE GENOMIC DNA]</scope>
    <source>
        <strain evidence="3">CGMCC 4.7319</strain>
    </source>
</reference>
<comment type="caution">
    <text evidence="2">The sequence shown here is derived from an EMBL/GenBank/DDBJ whole genome shotgun (WGS) entry which is preliminary data.</text>
</comment>
<dbReference type="Pfam" id="PF13374">
    <property type="entry name" value="TPR_10"/>
    <property type="match status" value="3"/>
</dbReference>
<dbReference type="Gene3D" id="1.25.40.10">
    <property type="entry name" value="Tetratricopeptide repeat domain"/>
    <property type="match status" value="2"/>
</dbReference>
<dbReference type="SUPFAM" id="SSF48452">
    <property type="entry name" value="TPR-like"/>
    <property type="match status" value="3"/>
</dbReference>